<gene>
    <name evidence="4" type="ORF">CYJ22_07555</name>
</gene>
<dbReference type="Pfam" id="PF13672">
    <property type="entry name" value="PP2C_2"/>
    <property type="match status" value="1"/>
</dbReference>
<dbReference type="InterPro" id="IPR001932">
    <property type="entry name" value="PPM-type_phosphatase-like_dom"/>
</dbReference>
<evidence type="ECO:0000313" key="4">
    <source>
        <dbReference type="EMBL" id="PKY64038.1"/>
    </source>
</evidence>
<dbReference type="SMART" id="SM00332">
    <property type="entry name" value="PP2Cc"/>
    <property type="match status" value="1"/>
</dbReference>
<comment type="caution">
    <text evidence="4">The sequence shown here is derived from an EMBL/GenBank/DDBJ whole genome shotgun (WGS) entry which is preliminary data.</text>
</comment>
<dbReference type="Proteomes" id="UP000234198">
    <property type="component" value="Unassembled WGS sequence"/>
</dbReference>
<dbReference type="Gene3D" id="3.60.40.10">
    <property type="entry name" value="PPM-type phosphatase domain"/>
    <property type="match status" value="1"/>
</dbReference>
<feature type="compositionally biased region" description="Low complexity" evidence="1">
    <location>
        <begin position="406"/>
        <end position="421"/>
    </location>
</feature>
<name>A0A2I1HYW5_9ACTO</name>
<evidence type="ECO:0000256" key="2">
    <source>
        <dbReference type="SAM" id="Phobius"/>
    </source>
</evidence>
<dbReference type="AlphaFoldDB" id="A0A2I1HYW5"/>
<keyword evidence="2" id="KW-1133">Transmembrane helix</keyword>
<dbReference type="InterPro" id="IPR036457">
    <property type="entry name" value="PPM-type-like_dom_sf"/>
</dbReference>
<reference evidence="4 5" key="1">
    <citation type="submission" date="2017-12" db="EMBL/GenBank/DDBJ databases">
        <title>Phylogenetic diversity of female urinary microbiome.</title>
        <authorList>
            <person name="Thomas-White K."/>
            <person name="Wolfe A.J."/>
        </authorList>
    </citation>
    <scope>NUCLEOTIDE SEQUENCE [LARGE SCALE GENOMIC DNA]</scope>
    <source>
        <strain evidence="4 5">UMB0018</strain>
    </source>
</reference>
<evidence type="ECO:0000259" key="3">
    <source>
        <dbReference type="PROSITE" id="PS51746"/>
    </source>
</evidence>
<keyword evidence="2" id="KW-0472">Membrane</keyword>
<evidence type="ECO:0000256" key="1">
    <source>
        <dbReference type="SAM" id="MobiDB-lite"/>
    </source>
</evidence>
<keyword evidence="2" id="KW-0812">Transmembrane</keyword>
<feature type="region of interest" description="Disordered" evidence="1">
    <location>
        <begin position="401"/>
        <end position="433"/>
    </location>
</feature>
<feature type="domain" description="PPM-type phosphatase" evidence="3">
    <location>
        <begin position="9"/>
        <end position="242"/>
    </location>
</feature>
<organism evidence="4 5">
    <name type="scientific">Schaalia odontolytica</name>
    <dbReference type="NCBI Taxonomy" id="1660"/>
    <lineage>
        <taxon>Bacteria</taxon>
        <taxon>Bacillati</taxon>
        <taxon>Actinomycetota</taxon>
        <taxon>Actinomycetes</taxon>
        <taxon>Actinomycetales</taxon>
        <taxon>Actinomycetaceae</taxon>
        <taxon>Schaalia</taxon>
    </lineage>
</organism>
<protein>
    <submittedName>
        <fullName evidence="4">Serine/threonine-protein phosphatase</fullName>
    </submittedName>
</protein>
<sequence>MSGNAVQFHYAARSDVGLVRSNNQDSGYAGANLLVLADGMGGPAGGDIASSVALAHLVPLDTDSHPADSMLPLLREALLDAHEELTDRSSRDRDLEGLGTTCIALMRSGNRLAMVHIGDSRAYVLRGDTLTQVTTDHSFVQYLVDTGQITPEEAEHHPNRNVVLKILGDAQADVAPDETIREAVVGDRWMLCSDGLSGLVSPETIGQVMADIKDPGECAEELIRLALLAGGPDNITCVIADIVPAGTFPPAPPQIVGAAAIDRNAKSRGGDGAAARAAALGSASSDIISDEDEAPIELKPRSSWWTPVFVSLVTVLVVAASWMSWKWTQTQYYAIGQDGYVVIYQGIPQSIGPWQLSHAVEVSNVALADLSPVDRQRLDTPVLRSSRADIDSYIEGLKRSVADNVSSPSSSTTQSGMPQSGTPQSGAQSGGAS</sequence>
<dbReference type="CDD" id="cd00143">
    <property type="entry name" value="PP2Cc"/>
    <property type="match status" value="1"/>
</dbReference>
<evidence type="ECO:0000313" key="5">
    <source>
        <dbReference type="Proteomes" id="UP000234198"/>
    </source>
</evidence>
<dbReference type="SUPFAM" id="SSF81606">
    <property type="entry name" value="PP2C-like"/>
    <property type="match status" value="1"/>
</dbReference>
<dbReference type="RefSeq" id="WP_101602180.1">
    <property type="nucleotide sequence ID" value="NZ_PKKM01000010.1"/>
</dbReference>
<dbReference type="PROSITE" id="PS51746">
    <property type="entry name" value="PPM_2"/>
    <property type="match status" value="1"/>
</dbReference>
<feature type="transmembrane region" description="Helical" evidence="2">
    <location>
        <begin position="304"/>
        <end position="325"/>
    </location>
</feature>
<accession>A0A2I1HYW5</accession>
<dbReference type="EMBL" id="PKKM01000010">
    <property type="protein sequence ID" value="PKY64038.1"/>
    <property type="molecule type" value="Genomic_DNA"/>
</dbReference>
<proteinExistence type="predicted"/>
<dbReference type="SMART" id="SM00331">
    <property type="entry name" value="PP2C_SIG"/>
    <property type="match status" value="1"/>
</dbReference>